<comment type="caution">
    <text evidence="3">The sequence shown here is derived from an EMBL/GenBank/DDBJ whole genome shotgun (WGS) entry which is preliminary data.</text>
</comment>
<dbReference type="Gene3D" id="3.40.605.10">
    <property type="entry name" value="Aldehyde Dehydrogenase, Chain A, domain 1"/>
    <property type="match status" value="1"/>
</dbReference>
<dbReference type="InterPro" id="IPR016161">
    <property type="entry name" value="Ald_DH/histidinol_DH"/>
</dbReference>
<dbReference type="GO" id="GO:0016620">
    <property type="term" value="F:oxidoreductase activity, acting on the aldehyde or oxo group of donors, NAD or NADP as acceptor"/>
    <property type="evidence" value="ECO:0007669"/>
    <property type="project" value="InterPro"/>
</dbReference>
<dbReference type="AlphaFoldDB" id="A0A0B1REX5"/>
<dbReference type="CDD" id="cd07129">
    <property type="entry name" value="ALDH_KGSADH"/>
    <property type="match status" value="1"/>
</dbReference>
<evidence type="ECO:0000256" key="1">
    <source>
        <dbReference type="ARBA" id="ARBA00023002"/>
    </source>
</evidence>
<dbReference type="EMBL" id="JTJJ01000010">
    <property type="protein sequence ID" value="KHJ69782.1"/>
    <property type="molecule type" value="Genomic_DNA"/>
</dbReference>
<proteinExistence type="predicted"/>
<dbReference type="InterPro" id="IPR044151">
    <property type="entry name" value="ALDH_KGSADH"/>
</dbReference>
<dbReference type="RefSeq" id="WP_039327901.1">
    <property type="nucleotide sequence ID" value="NZ_JTJJ01000010.1"/>
</dbReference>
<evidence type="ECO:0000313" key="4">
    <source>
        <dbReference type="Proteomes" id="UP000030853"/>
    </source>
</evidence>
<dbReference type="Pfam" id="PF00171">
    <property type="entry name" value="Aldedh"/>
    <property type="match status" value="1"/>
</dbReference>
<gene>
    <name evidence="3" type="ORF">QU24_02120</name>
</gene>
<dbReference type="PANTHER" id="PTHR43353">
    <property type="entry name" value="SUCCINATE-SEMIALDEHYDE DEHYDROGENASE, MITOCHONDRIAL"/>
    <property type="match status" value="1"/>
</dbReference>
<organism evidence="3 4">
    <name type="scientific">Pantoea rodasii</name>
    <dbReference type="NCBI Taxonomy" id="1076549"/>
    <lineage>
        <taxon>Bacteria</taxon>
        <taxon>Pseudomonadati</taxon>
        <taxon>Pseudomonadota</taxon>
        <taxon>Gammaproteobacteria</taxon>
        <taxon>Enterobacterales</taxon>
        <taxon>Erwiniaceae</taxon>
        <taxon>Pantoea</taxon>
    </lineage>
</organism>
<accession>A0A0B1REX5</accession>
<name>A0A0B1REX5_9GAMM</name>
<dbReference type="InterPro" id="IPR015590">
    <property type="entry name" value="Aldehyde_DH_dom"/>
</dbReference>
<feature type="domain" description="Aldehyde dehydrogenase" evidence="2">
    <location>
        <begin position="20"/>
        <end position="414"/>
    </location>
</feature>
<evidence type="ECO:0000313" key="3">
    <source>
        <dbReference type="EMBL" id="KHJ69782.1"/>
    </source>
</evidence>
<sequence length="509" mass="54292">MMLSGVLFIGTQRQRGGAHAFKAFDPTLNQALVPDFYEADEEQIDAACRLAAAAFIPYSQRDLAVRARFLRQIGENIAALGDELIERAMQETALPRARIEGERGRTIGQLNLFADVVEQGAFQGAIIEPALPDRRPLPRPDLRQRQVALGPVAVFGASNFPLAFSVAGGDTASALAAGCPVVVKAHPAHPGTSELVARAISQAVLQSELPAGVFSMLHGTSVQSGSALVQHPAICAVGFTGSRQGGLALLQQAQQRPRPVPLYAEMSSINPMLLLPGALQQRAEKLAQGFIDSLTLGCGQFCTNPGVVLACEGEDFDRFVQHASNALRLKPSATMLTPAIADACEQHTAVLSALAGVERLANGQEKQGPNQGQPHLFTASARDFIQEPRMQNEVFGPVSLLVRCADQEEMFAALQALQGQLTITLHLEQQDQRLAASLLPLLEQRAGRILANGFPTGVDVGYAMVHGGPFPATSDSRTTSVGATAIQRFLRPVCYQDLPNALLPQSVQN</sequence>
<dbReference type="InterPro" id="IPR050740">
    <property type="entry name" value="Aldehyde_DH_Superfamily"/>
</dbReference>
<dbReference type="PANTHER" id="PTHR43353:SF3">
    <property type="entry name" value="ALDEHYDE DEHYDROGENASE-RELATED"/>
    <property type="match status" value="1"/>
</dbReference>
<dbReference type="Gene3D" id="3.40.309.10">
    <property type="entry name" value="Aldehyde Dehydrogenase, Chain A, domain 2"/>
    <property type="match status" value="1"/>
</dbReference>
<keyword evidence="1" id="KW-0560">Oxidoreductase</keyword>
<dbReference type="InterPro" id="IPR016162">
    <property type="entry name" value="Ald_DH_N"/>
</dbReference>
<dbReference type="InterPro" id="IPR016163">
    <property type="entry name" value="Ald_DH_C"/>
</dbReference>
<evidence type="ECO:0000259" key="2">
    <source>
        <dbReference type="Pfam" id="PF00171"/>
    </source>
</evidence>
<dbReference type="Proteomes" id="UP000030853">
    <property type="component" value="Unassembled WGS sequence"/>
</dbReference>
<protein>
    <submittedName>
        <fullName evidence="3">2,5-dioxovalerate dehydrogenase</fullName>
    </submittedName>
</protein>
<reference evidence="3 4" key="1">
    <citation type="submission" date="2014-11" db="EMBL/GenBank/DDBJ databases">
        <title>Genome sequencing of Pantoea rodasii ND03.</title>
        <authorList>
            <person name="Muhamad Yunos N.Y."/>
            <person name="Chan K.-G."/>
        </authorList>
    </citation>
    <scope>NUCLEOTIDE SEQUENCE [LARGE SCALE GENOMIC DNA]</scope>
    <source>
        <strain evidence="3 4">ND03</strain>
    </source>
</reference>
<dbReference type="SUPFAM" id="SSF53720">
    <property type="entry name" value="ALDH-like"/>
    <property type="match status" value="1"/>
</dbReference>